<protein>
    <submittedName>
        <fullName evidence="2">Uncharacterized protein</fullName>
    </submittedName>
</protein>
<dbReference type="EMBL" id="KL648441">
    <property type="protein sequence ID" value="KEY70450.1"/>
    <property type="molecule type" value="Genomic_DNA"/>
</dbReference>
<gene>
    <name evidence="2" type="ORF">S7711_11321</name>
</gene>
<dbReference type="Proteomes" id="UP000028045">
    <property type="component" value="Unassembled WGS sequence"/>
</dbReference>
<evidence type="ECO:0000256" key="1">
    <source>
        <dbReference type="SAM" id="MobiDB-lite"/>
    </source>
</evidence>
<organism evidence="2 3">
    <name type="scientific">Stachybotrys chartarum (strain CBS 109288 / IBT 7711)</name>
    <name type="common">Toxic black mold</name>
    <name type="synonym">Stilbospora chartarum</name>
    <dbReference type="NCBI Taxonomy" id="1280523"/>
    <lineage>
        <taxon>Eukaryota</taxon>
        <taxon>Fungi</taxon>
        <taxon>Dikarya</taxon>
        <taxon>Ascomycota</taxon>
        <taxon>Pezizomycotina</taxon>
        <taxon>Sordariomycetes</taxon>
        <taxon>Hypocreomycetidae</taxon>
        <taxon>Hypocreales</taxon>
        <taxon>Stachybotryaceae</taxon>
        <taxon>Stachybotrys</taxon>
    </lineage>
</organism>
<dbReference type="HOGENOM" id="CLU_2135164_0_0_1"/>
<reference evidence="2 3" key="1">
    <citation type="journal article" date="2014" name="BMC Genomics">
        <title>Comparative genome sequencing reveals chemotype-specific gene clusters in the toxigenic black mold Stachybotrys.</title>
        <authorList>
            <person name="Semeiks J."/>
            <person name="Borek D."/>
            <person name="Otwinowski Z."/>
            <person name="Grishin N.V."/>
        </authorList>
    </citation>
    <scope>NUCLEOTIDE SEQUENCE [LARGE SCALE GENOMIC DNA]</scope>
    <source>
        <strain evidence="3">CBS 109288 / IBT 7711</strain>
    </source>
</reference>
<dbReference type="AlphaFoldDB" id="A0A084AYS1"/>
<evidence type="ECO:0000313" key="2">
    <source>
        <dbReference type="EMBL" id="KEY70450.1"/>
    </source>
</evidence>
<accession>A0A084AYS1</accession>
<name>A0A084AYS1_STACB</name>
<proteinExistence type="predicted"/>
<feature type="region of interest" description="Disordered" evidence="1">
    <location>
        <begin position="88"/>
        <end position="113"/>
    </location>
</feature>
<evidence type="ECO:0000313" key="3">
    <source>
        <dbReference type="Proteomes" id="UP000028045"/>
    </source>
</evidence>
<sequence length="113" mass="12324">MAPLLDNVNLAGPKRDVSLNLLRVLGGVRRIPWHHNFGGKPRLTANNEAATAFKWWLVWLQRTSAPVTLSPEATSSLFRAHGEAVVTGRRSNSGEAVPKVQCGASRQPHRLGP</sequence>
<keyword evidence="3" id="KW-1185">Reference proteome</keyword>